<dbReference type="Proteomes" id="UP000299102">
    <property type="component" value="Unassembled WGS sequence"/>
</dbReference>
<keyword evidence="1" id="KW-0418">Kinase</keyword>
<dbReference type="AlphaFoldDB" id="A0A4C1UM75"/>
<protein>
    <submittedName>
        <fullName evidence="1">Tyrosine-protein kinase receptor torso</fullName>
    </submittedName>
</protein>
<organism evidence="1 2">
    <name type="scientific">Eumeta variegata</name>
    <name type="common">Bagworm moth</name>
    <name type="synonym">Eumeta japonica</name>
    <dbReference type="NCBI Taxonomy" id="151549"/>
    <lineage>
        <taxon>Eukaryota</taxon>
        <taxon>Metazoa</taxon>
        <taxon>Ecdysozoa</taxon>
        <taxon>Arthropoda</taxon>
        <taxon>Hexapoda</taxon>
        <taxon>Insecta</taxon>
        <taxon>Pterygota</taxon>
        <taxon>Neoptera</taxon>
        <taxon>Endopterygota</taxon>
        <taxon>Lepidoptera</taxon>
        <taxon>Glossata</taxon>
        <taxon>Ditrysia</taxon>
        <taxon>Tineoidea</taxon>
        <taxon>Psychidae</taxon>
        <taxon>Oiketicinae</taxon>
        <taxon>Eumeta</taxon>
    </lineage>
</organism>
<keyword evidence="1" id="KW-0675">Receptor</keyword>
<name>A0A4C1UM75_EUMVA</name>
<evidence type="ECO:0000313" key="2">
    <source>
        <dbReference type="Proteomes" id="UP000299102"/>
    </source>
</evidence>
<proteinExistence type="predicted"/>
<reference evidence="1 2" key="1">
    <citation type="journal article" date="2019" name="Commun. Biol.">
        <title>The bagworm genome reveals a unique fibroin gene that provides high tensile strength.</title>
        <authorList>
            <person name="Kono N."/>
            <person name="Nakamura H."/>
            <person name="Ohtoshi R."/>
            <person name="Tomita M."/>
            <person name="Numata K."/>
            <person name="Arakawa K."/>
        </authorList>
    </citation>
    <scope>NUCLEOTIDE SEQUENCE [LARGE SCALE GENOMIC DNA]</scope>
</reference>
<evidence type="ECO:0000313" key="1">
    <source>
        <dbReference type="EMBL" id="GBP27280.1"/>
    </source>
</evidence>
<sequence>MYSCWRARPRDRPTFAELQQRLDALLADASANSYLTLEVDDSRDVSPLDTPGYFKYLRNKLSEWTKRGEVYERPLPAVDSNHYTTPPGPKV</sequence>
<keyword evidence="2" id="KW-1185">Reference proteome</keyword>
<accession>A0A4C1UM75</accession>
<dbReference type="GO" id="GO:0016301">
    <property type="term" value="F:kinase activity"/>
    <property type="evidence" value="ECO:0007669"/>
    <property type="project" value="UniProtKB-KW"/>
</dbReference>
<dbReference type="EMBL" id="BGZK01000191">
    <property type="protein sequence ID" value="GBP27280.1"/>
    <property type="molecule type" value="Genomic_DNA"/>
</dbReference>
<keyword evidence="1" id="KW-0808">Transferase</keyword>
<comment type="caution">
    <text evidence="1">The sequence shown here is derived from an EMBL/GenBank/DDBJ whole genome shotgun (WGS) entry which is preliminary data.</text>
</comment>
<gene>
    <name evidence="1" type="primary">tor</name>
    <name evidence="1" type="ORF">EVAR_77294_1</name>
</gene>